<accession>A0AAD7JAY8</accession>
<keyword evidence="1" id="KW-1133">Transmembrane helix</keyword>
<evidence type="ECO:0000313" key="3">
    <source>
        <dbReference type="Proteomes" id="UP001215598"/>
    </source>
</evidence>
<evidence type="ECO:0008006" key="4">
    <source>
        <dbReference type="Google" id="ProtNLM"/>
    </source>
</evidence>
<evidence type="ECO:0000313" key="2">
    <source>
        <dbReference type="EMBL" id="KAJ7760011.1"/>
    </source>
</evidence>
<proteinExistence type="predicted"/>
<sequence length="141" mass="16375">MWAREMSSGPRESWMSRGVAYISPRAKCGRGGSRKAYSVNILAIYAFRCVGLFLHFTLLSCHCATSRALLPSFPFRRWLVFFLWFLFFCFRMFTFDRQFLRGLTGAASPAPQFFGFRVNPPRQGRFVPFVIITHTHTSRSR</sequence>
<gene>
    <name evidence="2" type="ORF">B0H16DRAFT_587094</name>
</gene>
<organism evidence="2 3">
    <name type="scientific">Mycena metata</name>
    <dbReference type="NCBI Taxonomy" id="1033252"/>
    <lineage>
        <taxon>Eukaryota</taxon>
        <taxon>Fungi</taxon>
        <taxon>Dikarya</taxon>
        <taxon>Basidiomycota</taxon>
        <taxon>Agaricomycotina</taxon>
        <taxon>Agaricomycetes</taxon>
        <taxon>Agaricomycetidae</taxon>
        <taxon>Agaricales</taxon>
        <taxon>Marasmiineae</taxon>
        <taxon>Mycenaceae</taxon>
        <taxon>Mycena</taxon>
    </lineage>
</organism>
<keyword evidence="3" id="KW-1185">Reference proteome</keyword>
<name>A0AAD7JAY8_9AGAR</name>
<evidence type="ECO:0000256" key="1">
    <source>
        <dbReference type="SAM" id="Phobius"/>
    </source>
</evidence>
<dbReference type="AlphaFoldDB" id="A0AAD7JAY8"/>
<feature type="transmembrane region" description="Helical" evidence="1">
    <location>
        <begin position="37"/>
        <end position="58"/>
    </location>
</feature>
<protein>
    <recommendedName>
        <fullName evidence="4">Transmembrane protein</fullName>
    </recommendedName>
</protein>
<dbReference type="EMBL" id="JARKIB010000038">
    <property type="protein sequence ID" value="KAJ7760011.1"/>
    <property type="molecule type" value="Genomic_DNA"/>
</dbReference>
<reference evidence="2" key="1">
    <citation type="submission" date="2023-03" db="EMBL/GenBank/DDBJ databases">
        <title>Massive genome expansion in bonnet fungi (Mycena s.s.) driven by repeated elements and novel gene families across ecological guilds.</title>
        <authorList>
            <consortium name="Lawrence Berkeley National Laboratory"/>
            <person name="Harder C.B."/>
            <person name="Miyauchi S."/>
            <person name="Viragh M."/>
            <person name="Kuo A."/>
            <person name="Thoen E."/>
            <person name="Andreopoulos B."/>
            <person name="Lu D."/>
            <person name="Skrede I."/>
            <person name="Drula E."/>
            <person name="Henrissat B."/>
            <person name="Morin E."/>
            <person name="Kohler A."/>
            <person name="Barry K."/>
            <person name="LaButti K."/>
            <person name="Morin E."/>
            <person name="Salamov A."/>
            <person name="Lipzen A."/>
            <person name="Mereny Z."/>
            <person name="Hegedus B."/>
            <person name="Baldrian P."/>
            <person name="Stursova M."/>
            <person name="Weitz H."/>
            <person name="Taylor A."/>
            <person name="Grigoriev I.V."/>
            <person name="Nagy L.G."/>
            <person name="Martin F."/>
            <person name="Kauserud H."/>
        </authorList>
    </citation>
    <scope>NUCLEOTIDE SEQUENCE</scope>
    <source>
        <strain evidence="2">CBHHK182m</strain>
    </source>
</reference>
<keyword evidence="1" id="KW-0472">Membrane</keyword>
<keyword evidence="1" id="KW-0812">Transmembrane</keyword>
<feature type="transmembrane region" description="Helical" evidence="1">
    <location>
        <begin position="78"/>
        <end position="94"/>
    </location>
</feature>
<dbReference type="Proteomes" id="UP001215598">
    <property type="component" value="Unassembled WGS sequence"/>
</dbReference>
<comment type="caution">
    <text evidence="2">The sequence shown here is derived from an EMBL/GenBank/DDBJ whole genome shotgun (WGS) entry which is preliminary data.</text>
</comment>